<feature type="domain" description="FHA" evidence="1">
    <location>
        <begin position="443"/>
        <end position="492"/>
    </location>
</feature>
<evidence type="ECO:0000313" key="3">
    <source>
        <dbReference type="Proteomes" id="UP000187209"/>
    </source>
</evidence>
<proteinExistence type="predicted"/>
<dbReference type="InterPro" id="IPR008984">
    <property type="entry name" value="SMAD_FHA_dom_sf"/>
</dbReference>
<accession>A0A1R2AVD2</accession>
<dbReference type="EMBL" id="MPUH01001335">
    <property type="protein sequence ID" value="OMJ68405.1"/>
    <property type="molecule type" value="Genomic_DNA"/>
</dbReference>
<dbReference type="CDD" id="cd00060">
    <property type="entry name" value="FHA"/>
    <property type="match status" value="2"/>
</dbReference>
<comment type="caution">
    <text evidence="2">The sequence shown here is derived from an EMBL/GenBank/DDBJ whole genome shotgun (WGS) entry which is preliminary data.</text>
</comment>
<dbReference type="OrthoDB" id="10675598at2759"/>
<dbReference type="InterPro" id="IPR000253">
    <property type="entry name" value="FHA_dom"/>
</dbReference>
<name>A0A1R2AVD2_9CILI</name>
<protein>
    <recommendedName>
        <fullName evidence="1">FHA domain-containing protein</fullName>
    </recommendedName>
</protein>
<reference evidence="2 3" key="1">
    <citation type="submission" date="2016-11" db="EMBL/GenBank/DDBJ databases">
        <title>The macronuclear genome of Stentor coeruleus: a giant cell with tiny introns.</title>
        <authorList>
            <person name="Slabodnick M."/>
            <person name="Ruby J.G."/>
            <person name="Reiff S.B."/>
            <person name="Swart E.C."/>
            <person name="Gosai S."/>
            <person name="Prabakaran S."/>
            <person name="Witkowska E."/>
            <person name="Larue G.E."/>
            <person name="Fisher S."/>
            <person name="Freeman R.M."/>
            <person name="Gunawardena J."/>
            <person name="Chu W."/>
            <person name="Stover N.A."/>
            <person name="Gregory B.D."/>
            <person name="Nowacki M."/>
            <person name="Derisi J."/>
            <person name="Roy S.W."/>
            <person name="Marshall W.F."/>
            <person name="Sood P."/>
        </authorList>
    </citation>
    <scope>NUCLEOTIDE SEQUENCE [LARGE SCALE GENOMIC DNA]</scope>
    <source>
        <strain evidence="2">WM001</strain>
    </source>
</reference>
<dbReference type="PROSITE" id="PS50006">
    <property type="entry name" value="FHA_DOMAIN"/>
    <property type="match status" value="1"/>
</dbReference>
<dbReference type="AlphaFoldDB" id="A0A1R2AVD2"/>
<evidence type="ECO:0000313" key="2">
    <source>
        <dbReference type="EMBL" id="OMJ68405.1"/>
    </source>
</evidence>
<gene>
    <name evidence="2" type="ORF">SteCoe_34143</name>
</gene>
<sequence length="546" mass="63977">MNQSKTTVYQKTTASIPESVLQAQSEFKKLQIYTIGLTPQRSGRIEYFFEHEINWLTYCINYKNEISNYLQNKFHEFINILDEWKKKESESGGKNQGMLESIDQKFGAIRRGVLAVLLCRKGYTFEDYERVADYMLSAYPRDHFDTLILKGKKDFFQAHIWTKNSSTMNWNDFITNLNNDFFLMFENGINIIFQKEIKKHLNIGETVEYSILDQIFSYIIGSSSLFRKVVNRNYLYNCINEALDKEGAIYDRLPVFQDSRKSAKIILTHSPIPDLNGRTYEISNFGVENSERFLRDHIVTFGKDSNEEFSNDITLPNMNDVDSIFAFIFINANGFNLIDISSKGSVRIKLHPNKRIELEPGMIIIIGTNHQFSVRIKLHPNKRIELEPGMIIIIGTNHQFTVNSLGLIFLDGFNQHHLCIQPSQDDKTTNKMKVQSLEGNDKIYIGKDKSCHMRVDYPDVSDQHAYFEKINGKWFLRDNYSERGTFYKLKKMKNITKQKPSASFSLKNNRVFMVQRFIFIFLSNEREYTDEEIRKRDMEIDLDKDF</sequence>
<dbReference type="SUPFAM" id="SSF49879">
    <property type="entry name" value="SMAD/FHA domain"/>
    <property type="match status" value="2"/>
</dbReference>
<keyword evidence="3" id="KW-1185">Reference proteome</keyword>
<dbReference type="Proteomes" id="UP000187209">
    <property type="component" value="Unassembled WGS sequence"/>
</dbReference>
<dbReference type="Gene3D" id="2.60.200.20">
    <property type="match status" value="1"/>
</dbReference>
<organism evidence="2 3">
    <name type="scientific">Stentor coeruleus</name>
    <dbReference type="NCBI Taxonomy" id="5963"/>
    <lineage>
        <taxon>Eukaryota</taxon>
        <taxon>Sar</taxon>
        <taxon>Alveolata</taxon>
        <taxon>Ciliophora</taxon>
        <taxon>Postciliodesmatophora</taxon>
        <taxon>Heterotrichea</taxon>
        <taxon>Heterotrichida</taxon>
        <taxon>Stentoridae</taxon>
        <taxon>Stentor</taxon>
    </lineage>
</organism>
<dbReference type="Pfam" id="PF00498">
    <property type="entry name" value="FHA"/>
    <property type="match status" value="1"/>
</dbReference>
<evidence type="ECO:0000259" key="1">
    <source>
        <dbReference type="PROSITE" id="PS50006"/>
    </source>
</evidence>